<keyword evidence="3" id="KW-1185">Reference proteome</keyword>
<evidence type="ECO:0000313" key="3">
    <source>
        <dbReference type="Proteomes" id="UP001237642"/>
    </source>
</evidence>
<evidence type="ECO:0000256" key="1">
    <source>
        <dbReference type="SAM" id="MobiDB-lite"/>
    </source>
</evidence>
<gene>
    <name evidence="2" type="ORF">POM88_024346</name>
</gene>
<feature type="compositionally biased region" description="Acidic residues" evidence="1">
    <location>
        <begin position="73"/>
        <end position="83"/>
    </location>
</feature>
<accession>A0AAD8I1U7</accession>
<reference evidence="2" key="1">
    <citation type="submission" date="2023-02" db="EMBL/GenBank/DDBJ databases">
        <title>Genome of toxic invasive species Heracleum sosnowskyi carries increased number of genes despite the absence of recent whole-genome duplications.</title>
        <authorList>
            <person name="Schelkunov M."/>
            <person name="Shtratnikova V."/>
            <person name="Makarenko M."/>
            <person name="Klepikova A."/>
            <person name="Omelchenko D."/>
            <person name="Novikova G."/>
            <person name="Obukhova E."/>
            <person name="Bogdanov V."/>
            <person name="Penin A."/>
            <person name="Logacheva M."/>
        </authorList>
    </citation>
    <scope>NUCLEOTIDE SEQUENCE</scope>
    <source>
        <strain evidence="2">Hsosn_3</strain>
        <tissue evidence="2">Leaf</tissue>
    </source>
</reference>
<dbReference type="Proteomes" id="UP001237642">
    <property type="component" value="Unassembled WGS sequence"/>
</dbReference>
<evidence type="ECO:0000313" key="2">
    <source>
        <dbReference type="EMBL" id="KAK1377602.1"/>
    </source>
</evidence>
<feature type="compositionally biased region" description="Acidic residues" evidence="1">
    <location>
        <begin position="91"/>
        <end position="100"/>
    </location>
</feature>
<organism evidence="2 3">
    <name type="scientific">Heracleum sosnowskyi</name>
    <dbReference type="NCBI Taxonomy" id="360622"/>
    <lineage>
        <taxon>Eukaryota</taxon>
        <taxon>Viridiplantae</taxon>
        <taxon>Streptophyta</taxon>
        <taxon>Embryophyta</taxon>
        <taxon>Tracheophyta</taxon>
        <taxon>Spermatophyta</taxon>
        <taxon>Magnoliopsida</taxon>
        <taxon>eudicotyledons</taxon>
        <taxon>Gunneridae</taxon>
        <taxon>Pentapetalae</taxon>
        <taxon>asterids</taxon>
        <taxon>campanulids</taxon>
        <taxon>Apiales</taxon>
        <taxon>Apiaceae</taxon>
        <taxon>Apioideae</taxon>
        <taxon>apioid superclade</taxon>
        <taxon>Tordylieae</taxon>
        <taxon>Tordyliinae</taxon>
        <taxon>Heracleum</taxon>
    </lineage>
</organism>
<sequence length="100" mass="11407">MSHLVYVQFNSKLSNKKKIMKEKYDVLVANDASMAQGWIVDGGDDDEEPSLDSNITSEDIGEVTGRIVRELDEEDFQSDDEVNNNENLIFDFDESDQQGW</sequence>
<protein>
    <submittedName>
        <fullName evidence="2">Uncharacterized protein</fullName>
    </submittedName>
</protein>
<dbReference type="EMBL" id="JAUIZM010000006">
    <property type="protein sequence ID" value="KAK1377602.1"/>
    <property type="molecule type" value="Genomic_DNA"/>
</dbReference>
<comment type="caution">
    <text evidence="2">The sequence shown here is derived from an EMBL/GenBank/DDBJ whole genome shotgun (WGS) entry which is preliminary data.</text>
</comment>
<dbReference type="AlphaFoldDB" id="A0AAD8I1U7"/>
<feature type="region of interest" description="Disordered" evidence="1">
    <location>
        <begin position="73"/>
        <end position="100"/>
    </location>
</feature>
<proteinExistence type="predicted"/>
<name>A0AAD8I1U7_9APIA</name>
<reference evidence="2" key="2">
    <citation type="submission" date="2023-05" db="EMBL/GenBank/DDBJ databases">
        <authorList>
            <person name="Schelkunov M.I."/>
        </authorList>
    </citation>
    <scope>NUCLEOTIDE SEQUENCE</scope>
    <source>
        <strain evidence="2">Hsosn_3</strain>
        <tissue evidence="2">Leaf</tissue>
    </source>
</reference>